<sequence>MSQLCVVELARLADDIAELLICKIPVWITTVSNDSPSNLGTFVVCRSNSRVQIYEVLHNLDVMIAYATLISSCVRSEGVQRAACV</sequence>
<keyword evidence="2" id="KW-1185">Reference proteome</keyword>
<dbReference type="EMBL" id="CAQQ02379085">
    <property type="status" value="NOT_ANNOTATED_CDS"/>
    <property type="molecule type" value="Genomic_DNA"/>
</dbReference>
<dbReference type="Proteomes" id="UP000015102">
    <property type="component" value="Unassembled WGS sequence"/>
</dbReference>
<name>T1GYW9_MEGSC</name>
<accession>T1GYW9</accession>
<organism evidence="1 2">
    <name type="scientific">Megaselia scalaris</name>
    <name type="common">Humpbacked fly</name>
    <name type="synonym">Phora scalaris</name>
    <dbReference type="NCBI Taxonomy" id="36166"/>
    <lineage>
        <taxon>Eukaryota</taxon>
        <taxon>Metazoa</taxon>
        <taxon>Ecdysozoa</taxon>
        <taxon>Arthropoda</taxon>
        <taxon>Hexapoda</taxon>
        <taxon>Insecta</taxon>
        <taxon>Pterygota</taxon>
        <taxon>Neoptera</taxon>
        <taxon>Endopterygota</taxon>
        <taxon>Diptera</taxon>
        <taxon>Brachycera</taxon>
        <taxon>Muscomorpha</taxon>
        <taxon>Platypezoidea</taxon>
        <taxon>Phoridae</taxon>
        <taxon>Megaseliini</taxon>
        <taxon>Megaselia</taxon>
    </lineage>
</organism>
<reference evidence="1" key="2">
    <citation type="submission" date="2015-06" db="UniProtKB">
        <authorList>
            <consortium name="EnsemblMetazoa"/>
        </authorList>
    </citation>
    <scope>IDENTIFICATION</scope>
</reference>
<reference evidence="2" key="1">
    <citation type="submission" date="2013-02" db="EMBL/GenBank/DDBJ databases">
        <authorList>
            <person name="Hughes D."/>
        </authorList>
    </citation>
    <scope>NUCLEOTIDE SEQUENCE</scope>
    <source>
        <strain>Durham</strain>
        <strain evidence="2">NC isolate 2 -- Noor lab</strain>
    </source>
</reference>
<proteinExistence type="predicted"/>
<evidence type="ECO:0000313" key="2">
    <source>
        <dbReference type="Proteomes" id="UP000015102"/>
    </source>
</evidence>
<dbReference type="AlphaFoldDB" id="T1GYW9"/>
<dbReference type="EMBL" id="CAQQ02379084">
    <property type="status" value="NOT_ANNOTATED_CDS"/>
    <property type="molecule type" value="Genomic_DNA"/>
</dbReference>
<evidence type="ECO:0000313" key="1">
    <source>
        <dbReference type="EnsemblMetazoa" id="MESCA009056-PA"/>
    </source>
</evidence>
<dbReference type="HOGENOM" id="CLU_2515212_0_0_1"/>
<protein>
    <submittedName>
        <fullName evidence="1">Uncharacterized protein</fullName>
    </submittedName>
</protein>
<dbReference type="EnsemblMetazoa" id="MESCA009056-RA">
    <property type="protein sequence ID" value="MESCA009056-PA"/>
    <property type="gene ID" value="MESCA009056"/>
</dbReference>